<evidence type="ECO:0000256" key="2">
    <source>
        <dbReference type="SAM" id="MobiDB-lite"/>
    </source>
</evidence>
<reference evidence="4" key="1">
    <citation type="submission" date="2021-01" db="EMBL/GenBank/DDBJ databases">
        <authorList>
            <person name="Corre E."/>
            <person name="Pelletier E."/>
            <person name="Niang G."/>
            <person name="Scheremetjew M."/>
            <person name="Finn R."/>
            <person name="Kale V."/>
            <person name="Holt S."/>
            <person name="Cochrane G."/>
            <person name="Meng A."/>
            <person name="Brown T."/>
            <person name="Cohen L."/>
        </authorList>
    </citation>
    <scope>NUCLEOTIDE SEQUENCE</scope>
    <source>
        <strain evidence="4">Fehren 1</strain>
    </source>
</reference>
<evidence type="ECO:0000256" key="1">
    <source>
        <dbReference type="ARBA" id="ARBA00006141"/>
    </source>
</evidence>
<dbReference type="Gene3D" id="1.20.190.20">
    <property type="entry name" value="14-3-3 domain"/>
    <property type="match status" value="1"/>
</dbReference>
<dbReference type="InterPro" id="IPR023410">
    <property type="entry name" value="14-3-3_domain"/>
</dbReference>
<accession>A0A7S3MRE1</accession>
<protein>
    <recommendedName>
        <fullName evidence="3">14-3-3 domain-containing protein</fullName>
    </recommendedName>
</protein>
<gene>
    <name evidence="4" type="ORF">FEHR0123_LOCUS11379</name>
</gene>
<feature type="region of interest" description="Disordered" evidence="2">
    <location>
        <begin position="103"/>
        <end position="131"/>
    </location>
</feature>
<organism evidence="4">
    <name type="scientific">Favella ehrenbergii</name>
    <dbReference type="NCBI Taxonomy" id="182087"/>
    <lineage>
        <taxon>Eukaryota</taxon>
        <taxon>Sar</taxon>
        <taxon>Alveolata</taxon>
        <taxon>Ciliophora</taxon>
        <taxon>Intramacronucleata</taxon>
        <taxon>Spirotrichea</taxon>
        <taxon>Choreotrichia</taxon>
        <taxon>Tintinnida</taxon>
        <taxon>Xystonellidae</taxon>
        <taxon>Favella</taxon>
    </lineage>
</organism>
<dbReference type="InterPro" id="IPR036815">
    <property type="entry name" value="14-3-3_dom_sf"/>
</dbReference>
<sequence length="131" mass="14770">MLQRAAESYFEAFKLVITYLSPVNATRLSVALNYTIFLVEFSKDHQKAIMLSRISVELAQTIIDDSAEPDKCFTREEYELLEHINFNIELWVGEEEAAARAALAAEREASGQNDASHPHSQVPSPKIPLMM</sequence>
<dbReference type="Pfam" id="PF00244">
    <property type="entry name" value="14-3-3"/>
    <property type="match status" value="1"/>
</dbReference>
<evidence type="ECO:0000313" key="4">
    <source>
        <dbReference type="EMBL" id="CAE0316402.1"/>
    </source>
</evidence>
<proteinExistence type="inferred from homology"/>
<name>A0A7S3MRE1_9SPIT</name>
<evidence type="ECO:0000259" key="3">
    <source>
        <dbReference type="Pfam" id="PF00244"/>
    </source>
</evidence>
<dbReference type="AlphaFoldDB" id="A0A7S3MRE1"/>
<feature type="compositionally biased region" description="Polar residues" evidence="2">
    <location>
        <begin position="110"/>
        <end position="123"/>
    </location>
</feature>
<comment type="similarity">
    <text evidence="1">Belongs to the 14-3-3 family.</text>
</comment>
<dbReference type="EMBL" id="HBIE01037296">
    <property type="protein sequence ID" value="CAE0316402.1"/>
    <property type="molecule type" value="Transcribed_RNA"/>
</dbReference>
<dbReference type="SUPFAM" id="SSF48445">
    <property type="entry name" value="14-3-3 protein"/>
    <property type="match status" value="1"/>
</dbReference>
<feature type="domain" description="14-3-3" evidence="3">
    <location>
        <begin position="3"/>
        <end position="91"/>
    </location>
</feature>